<dbReference type="PANTHER" id="PTHR21539">
    <property type="entry name" value="SAGA-ASSOCIATED FACTOR 29"/>
    <property type="match status" value="1"/>
</dbReference>
<reference evidence="9 10" key="1">
    <citation type="journal article" date="2018" name="Nat. Ecol. Evol.">
        <title>Pezizomycetes genomes reveal the molecular basis of ectomycorrhizal truffle lifestyle.</title>
        <authorList>
            <person name="Murat C."/>
            <person name="Payen T."/>
            <person name="Noel B."/>
            <person name="Kuo A."/>
            <person name="Morin E."/>
            <person name="Chen J."/>
            <person name="Kohler A."/>
            <person name="Krizsan K."/>
            <person name="Balestrini R."/>
            <person name="Da Silva C."/>
            <person name="Montanini B."/>
            <person name="Hainaut M."/>
            <person name="Levati E."/>
            <person name="Barry K.W."/>
            <person name="Belfiori B."/>
            <person name="Cichocki N."/>
            <person name="Clum A."/>
            <person name="Dockter R.B."/>
            <person name="Fauchery L."/>
            <person name="Guy J."/>
            <person name="Iotti M."/>
            <person name="Le Tacon F."/>
            <person name="Lindquist E.A."/>
            <person name="Lipzen A."/>
            <person name="Malagnac F."/>
            <person name="Mello A."/>
            <person name="Molinier V."/>
            <person name="Miyauchi S."/>
            <person name="Poulain J."/>
            <person name="Riccioni C."/>
            <person name="Rubini A."/>
            <person name="Sitrit Y."/>
            <person name="Splivallo R."/>
            <person name="Traeger S."/>
            <person name="Wang M."/>
            <person name="Zifcakova L."/>
            <person name="Wipf D."/>
            <person name="Zambonelli A."/>
            <person name="Paolocci F."/>
            <person name="Nowrousian M."/>
            <person name="Ottonello S."/>
            <person name="Baldrian P."/>
            <person name="Spatafora J.W."/>
            <person name="Henrissat B."/>
            <person name="Nagy L.G."/>
            <person name="Aury J.M."/>
            <person name="Wincker P."/>
            <person name="Grigoriev I.V."/>
            <person name="Bonfante P."/>
            <person name="Martin F.M."/>
        </authorList>
    </citation>
    <scope>NUCLEOTIDE SEQUENCE [LARGE SCALE GENOMIC DNA]</scope>
    <source>
        <strain evidence="9 10">CCBAS932</strain>
    </source>
</reference>
<comment type="subcellular location">
    <subcellularLocation>
        <location evidence="1">Nucleus</location>
    </subcellularLocation>
</comment>
<evidence type="ECO:0000256" key="5">
    <source>
        <dbReference type="SAM" id="Coils"/>
    </source>
</evidence>
<dbReference type="PROSITE" id="PS50304">
    <property type="entry name" value="TUDOR"/>
    <property type="match status" value="1"/>
</dbReference>
<dbReference type="PROSITE" id="PS51518">
    <property type="entry name" value="SGF29_C"/>
    <property type="match status" value="1"/>
</dbReference>
<dbReference type="InterPro" id="IPR002999">
    <property type="entry name" value="Tudor"/>
</dbReference>
<evidence type="ECO:0000313" key="9">
    <source>
        <dbReference type="EMBL" id="RPB12218.1"/>
    </source>
</evidence>
<dbReference type="OrthoDB" id="10265994at2759"/>
<keyword evidence="5" id="KW-0175">Coiled coil</keyword>
<keyword evidence="10" id="KW-1185">Reference proteome</keyword>
<evidence type="ECO:0000259" key="8">
    <source>
        <dbReference type="PROSITE" id="PS51518"/>
    </source>
</evidence>
<organism evidence="9 10">
    <name type="scientific">Morchella conica CCBAS932</name>
    <dbReference type="NCBI Taxonomy" id="1392247"/>
    <lineage>
        <taxon>Eukaryota</taxon>
        <taxon>Fungi</taxon>
        <taxon>Dikarya</taxon>
        <taxon>Ascomycota</taxon>
        <taxon>Pezizomycotina</taxon>
        <taxon>Pezizomycetes</taxon>
        <taxon>Pezizales</taxon>
        <taxon>Morchellaceae</taxon>
        <taxon>Morchella</taxon>
    </lineage>
</organism>
<evidence type="ECO:0000313" key="10">
    <source>
        <dbReference type="Proteomes" id="UP000277580"/>
    </source>
</evidence>
<evidence type="ECO:0008006" key="11">
    <source>
        <dbReference type="Google" id="ProtNLM"/>
    </source>
</evidence>
<feature type="domain" description="SGF29 C-terminal" evidence="8">
    <location>
        <begin position="143"/>
        <end position="279"/>
    </location>
</feature>
<dbReference type="AlphaFoldDB" id="A0A3N4KRS9"/>
<dbReference type="InterPro" id="IPR037802">
    <property type="entry name" value="SGF29"/>
</dbReference>
<name>A0A3N4KRS9_9PEZI</name>
<dbReference type="InterPro" id="IPR010750">
    <property type="entry name" value="SGF29_tudor-like_dom"/>
</dbReference>
<dbReference type="FunFam" id="2.30.30.140:FF:000055">
    <property type="entry name" value="SAGA complex component"/>
    <property type="match status" value="1"/>
</dbReference>
<dbReference type="EMBL" id="ML119130">
    <property type="protein sequence ID" value="RPB12218.1"/>
    <property type="molecule type" value="Genomic_DNA"/>
</dbReference>
<evidence type="ECO:0000256" key="2">
    <source>
        <dbReference type="ARBA" id="ARBA00023015"/>
    </source>
</evidence>
<dbReference type="GO" id="GO:0005634">
    <property type="term" value="C:nucleus"/>
    <property type="evidence" value="ECO:0007669"/>
    <property type="project" value="UniProtKB-SubCell"/>
</dbReference>
<keyword evidence="4" id="KW-0539">Nucleus</keyword>
<feature type="compositionally biased region" description="Basic and acidic residues" evidence="6">
    <location>
        <begin position="10"/>
        <end position="21"/>
    </location>
</feature>
<sequence>MAARNRPRALPKEDGDAHEERDLWTKIVNELKELAKMSKRVNELAAEILDEEQRLAVGDPSWREYERLEKLYEEHINLAEREQETLHSVVEKNDLLIALRTATEGGDRGVDKKRGKRKLDDALTSDSPTRTTKIARGASAAPSADALYINSEVAYRRPKQKGAEDMWIQCVVVNIIGGDGAKRRYEVQDPEPDEAGDHGKTYKASANALIPIPRESAGLPVYPVGKQVLARYPETTTFYRAEVMGTKRDGTCRLKFEGEEEVGKETEVERRLVLDFGNK</sequence>
<gene>
    <name evidence="9" type="ORF">P167DRAFT_536078</name>
</gene>
<keyword evidence="2" id="KW-0805">Transcription regulation</keyword>
<dbReference type="GO" id="GO:0000124">
    <property type="term" value="C:SAGA complex"/>
    <property type="evidence" value="ECO:0007669"/>
    <property type="project" value="InterPro"/>
</dbReference>
<dbReference type="Proteomes" id="UP000277580">
    <property type="component" value="Unassembled WGS sequence"/>
</dbReference>
<feature type="domain" description="Tudor" evidence="7">
    <location>
        <begin position="221"/>
        <end position="279"/>
    </location>
</feature>
<dbReference type="Pfam" id="PF07039">
    <property type="entry name" value="SGF29_Tudor"/>
    <property type="match status" value="1"/>
</dbReference>
<accession>A0A3N4KRS9</accession>
<evidence type="ECO:0000256" key="3">
    <source>
        <dbReference type="ARBA" id="ARBA00023163"/>
    </source>
</evidence>
<dbReference type="Gene3D" id="2.30.30.140">
    <property type="match status" value="2"/>
</dbReference>
<feature type="region of interest" description="Disordered" evidence="6">
    <location>
        <begin position="106"/>
        <end position="129"/>
    </location>
</feature>
<dbReference type="FunCoup" id="A0A3N4KRS9">
    <property type="interactions" value="339"/>
</dbReference>
<evidence type="ECO:0000256" key="1">
    <source>
        <dbReference type="ARBA" id="ARBA00004123"/>
    </source>
</evidence>
<feature type="region of interest" description="Disordered" evidence="6">
    <location>
        <begin position="1"/>
        <end position="21"/>
    </location>
</feature>
<dbReference type="CDD" id="cd20393">
    <property type="entry name" value="Tudor_SGF29_rpt1"/>
    <property type="match status" value="1"/>
</dbReference>
<dbReference type="InParanoid" id="A0A3N4KRS9"/>
<dbReference type="InterPro" id="IPR047288">
    <property type="entry name" value="Tudor_SGF29_rpt1"/>
</dbReference>
<dbReference type="PANTHER" id="PTHR21539:SF0">
    <property type="entry name" value="SAGA-ASSOCIATED FACTOR 29"/>
    <property type="match status" value="1"/>
</dbReference>
<feature type="coiled-coil region" evidence="5">
    <location>
        <begin position="27"/>
        <end position="85"/>
    </location>
</feature>
<evidence type="ECO:0000256" key="4">
    <source>
        <dbReference type="ARBA" id="ARBA00023242"/>
    </source>
</evidence>
<dbReference type="STRING" id="1392247.A0A3N4KRS9"/>
<protein>
    <recommendedName>
        <fullName evidence="11">SGF29 C-terminal domain-containing protein</fullName>
    </recommendedName>
</protein>
<proteinExistence type="predicted"/>
<evidence type="ECO:0000256" key="6">
    <source>
        <dbReference type="SAM" id="MobiDB-lite"/>
    </source>
</evidence>
<dbReference type="CDD" id="cd20394">
    <property type="entry name" value="Tudor_SGF29_rpt2"/>
    <property type="match status" value="1"/>
</dbReference>
<keyword evidence="3" id="KW-0804">Transcription</keyword>
<dbReference type="InterPro" id="IPR047287">
    <property type="entry name" value="Tudor_SGF29_rpt2"/>
</dbReference>
<evidence type="ECO:0000259" key="7">
    <source>
        <dbReference type="PROSITE" id="PS50304"/>
    </source>
</evidence>